<keyword evidence="3 5" id="KW-1133">Transmembrane helix</keyword>
<feature type="domain" description="3-oxo-5-alpha-steroid 4-dehydrogenase C-terminal" evidence="6">
    <location>
        <begin position="49"/>
        <end position="162"/>
    </location>
</feature>
<evidence type="ECO:0000313" key="7">
    <source>
        <dbReference type="EMBL" id="TPX38259.1"/>
    </source>
</evidence>
<dbReference type="GO" id="GO:0003865">
    <property type="term" value="F:3-oxo-5-alpha-steroid 4-dehydrogenase activity"/>
    <property type="evidence" value="ECO:0007669"/>
    <property type="project" value="TreeGrafter"/>
</dbReference>
<dbReference type="PANTHER" id="PTHR14624">
    <property type="entry name" value="DFG10 PROTEIN"/>
    <property type="match status" value="1"/>
</dbReference>
<dbReference type="Pfam" id="PF02544">
    <property type="entry name" value="Steroid_dh"/>
    <property type="match status" value="1"/>
</dbReference>
<dbReference type="GeneID" id="42001265"/>
<dbReference type="UniPathway" id="UPA00378"/>
<comment type="subcellular location">
    <subcellularLocation>
        <location evidence="1">Endomembrane system</location>
        <topology evidence="1">Multi-pass membrane protein</topology>
    </subcellularLocation>
</comment>
<proteinExistence type="predicted"/>
<feature type="transmembrane region" description="Helical" evidence="5">
    <location>
        <begin position="105"/>
        <end position="129"/>
    </location>
</feature>
<accession>A0A507CGC4</accession>
<keyword evidence="2 5" id="KW-0812">Transmembrane</keyword>
<dbReference type="OrthoDB" id="541710at2759"/>
<name>A0A507CGC4_9FUNG</name>
<evidence type="ECO:0000259" key="6">
    <source>
        <dbReference type="Pfam" id="PF02544"/>
    </source>
</evidence>
<evidence type="ECO:0000313" key="8">
    <source>
        <dbReference type="Proteomes" id="UP000319731"/>
    </source>
</evidence>
<dbReference type="RefSeq" id="XP_031027973.1">
    <property type="nucleotide sequence ID" value="XM_031165968.1"/>
</dbReference>
<dbReference type="STRING" id="1806994.A0A507CGC4"/>
<dbReference type="InterPro" id="IPR001104">
    <property type="entry name" value="3-oxo-5_a-steroid_4-DH_C"/>
</dbReference>
<evidence type="ECO:0000256" key="1">
    <source>
        <dbReference type="ARBA" id="ARBA00004127"/>
    </source>
</evidence>
<organism evidence="7 8">
    <name type="scientific">Synchytrium microbalum</name>
    <dbReference type="NCBI Taxonomy" id="1806994"/>
    <lineage>
        <taxon>Eukaryota</taxon>
        <taxon>Fungi</taxon>
        <taxon>Fungi incertae sedis</taxon>
        <taxon>Chytridiomycota</taxon>
        <taxon>Chytridiomycota incertae sedis</taxon>
        <taxon>Chytridiomycetes</taxon>
        <taxon>Synchytriales</taxon>
        <taxon>Synchytriaceae</taxon>
        <taxon>Synchytrium</taxon>
    </lineage>
</organism>
<gene>
    <name evidence="7" type="ORF">SmJEL517_g00038</name>
</gene>
<dbReference type="EMBL" id="QEAO01000001">
    <property type="protein sequence ID" value="TPX38259.1"/>
    <property type="molecule type" value="Genomic_DNA"/>
</dbReference>
<sequence length="162" mass="18130">MVVERPSDAMMHGLHYVAGLVFYSVTPVAVVCESVPPFGLTKEMIMALSQRHAYGLSLFIAASVTQYHIHAYLASLKPRIGPRIYILPKGGLFDAVLCPHYFLEILIYAALFMAVGTWTTFAVLVWVVVDLSVSADESYKWYLARFGDKLNPEIARIIPFVF</sequence>
<dbReference type="Proteomes" id="UP000319731">
    <property type="component" value="Unassembled WGS sequence"/>
</dbReference>
<evidence type="ECO:0000256" key="4">
    <source>
        <dbReference type="ARBA" id="ARBA00023136"/>
    </source>
</evidence>
<comment type="caution">
    <text evidence="7">The sequence shown here is derived from an EMBL/GenBank/DDBJ whole genome shotgun (WGS) entry which is preliminary data.</text>
</comment>
<reference evidence="7 8" key="1">
    <citation type="journal article" date="2019" name="Sci. Rep.">
        <title>Comparative genomics of chytrid fungi reveal insights into the obligate biotrophic and pathogenic lifestyle of Synchytrium endobioticum.</title>
        <authorList>
            <person name="van de Vossenberg B.T.L.H."/>
            <person name="Warris S."/>
            <person name="Nguyen H.D.T."/>
            <person name="van Gent-Pelzer M.P.E."/>
            <person name="Joly D.L."/>
            <person name="van de Geest H.C."/>
            <person name="Bonants P.J.M."/>
            <person name="Smith D.S."/>
            <person name="Levesque C.A."/>
            <person name="van der Lee T.A.J."/>
        </authorList>
    </citation>
    <scope>NUCLEOTIDE SEQUENCE [LARGE SCALE GENOMIC DNA]</scope>
    <source>
        <strain evidence="7 8">JEL517</strain>
    </source>
</reference>
<evidence type="ECO:0000256" key="5">
    <source>
        <dbReference type="SAM" id="Phobius"/>
    </source>
</evidence>
<feature type="transmembrane region" description="Helical" evidence="5">
    <location>
        <begin position="13"/>
        <end position="32"/>
    </location>
</feature>
<dbReference type="AlphaFoldDB" id="A0A507CGC4"/>
<dbReference type="GO" id="GO:0005783">
    <property type="term" value="C:endoplasmic reticulum"/>
    <property type="evidence" value="ECO:0007669"/>
    <property type="project" value="TreeGrafter"/>
</dbReference>
<keyword evidence="8" id="KW-1185">Reference proteome</keyword>
<keyword evidence="4 5" id="KW-0472">Membrane</keyword>
<evidence type="ECO:0000256" key="3">
    <source>
        <dbReference type="ARBA" id="ARBA00022989"/>
    </source>
</evidence>
<dbReference type="InterPro" id="IPR039698">
    <property type="entry name" value="Dfg10/SRD5A3"/>
</dbReference>
<dbReference type="GO" id="GO:0016095">
    <property type="term" value="P:polyprenol catabolic process"/>
    <property type="evidence" value="ECO:0007669"/>
    <property type="project" value="TreeGrafter"/>
</dbReference>
<dbReference type="PANTHER" id="PTHR14624:SF0">
    <property type="entry name" value="POLYPRENOL REDUCTASE"/>
    <property type="match status" value="1"/>
</dbReference>
<protein>
    <recommendedName>
        <fullName evidence="6">3-oxo-5-alpha-steroid 4-dehydrogenase C-terminal domain-containing protein</fullName>
    </recommendedName>
</protein>
<evidence type="ECO:0000256" key="2">
    <source>
        <dbReference type="ARBA" id="ARBA00022692"/>
    </source>
</evidence>
<dbReference type="GO" id="GO:0006488">
    <property type="term" value="P:dolichol-linked oligosaccharide biosynthetic process"/>
    <property type="evidence" value="ECO:0007669"/>
    <property type="project" value="InterPro"/>
</dbReference>
<feature type="transmembrane region" description="Helical" evidence="5">
    <location>
        <begin position="53"/>
        <end position="73"/>
    </location>
</feature>
<dbReference type="PROSITE" id="PS50244">
    <property type="entry name" value="S5A_REDUCTASE"/>
    <property type="match status" value="1"/>
</dbReference>